<comment type="caution">
    <text evidence="1">The sequence shown here is derived from an EMBL/GenBank/DDBJ whole genome shotgun (WGS) entry which is preliminary data.</text>
</comment>
<name>A0AAV9WQV0_9PEZI</name>
<dbReference type="EMBL" id="JAVHJO010000019">
    <property type="protein sequence ID" value="KAK6523083.1"/>
    <property type="molecule type" value="Genomic_DNA"/>
</dbReference>
<keyword evidence="2" id="KW-1185">Reference proteome</keyword>
<protein>
    <submittedName>
        <fullName evidence="1">Uncharacterized protein</fullName>
    </submittedName>
</protein>
<dbReference type="Proteomes" id="UP001365542">
    <property type="component" value="Unassembled WGS sequence"/>
</dbReference>
<sequence length="334" mass="36504">MRFQYLSHYISSLSVGISFVSSAAIPPVRRDFPDYYIRNLNTISQIYDFTVYPKQLPIIAQVVSGSIPELAALFNPNVAGRIQDVGSFTNFRTSIEYFYGLAPTPYAPSYLGFSSAEVTQFSSSCDSVASSTVVFTISVVDPSQPNYGTVVTYLKQTGFWHFDDQGRVDYYDLLIPGVQDFCSILNGADFNQKTVQLLATKQICQAAQQVCTGPNTQYPPNAGVTLAKLLSVLGLNPLLDTGLISQLGLGQLDAGGLNCFVQLWNKGFGTFDKLWDDTVTCRIVHLVLAKADPVEHCVHVGPTGGGKCVSYPYNQRLFGDEALFGSTNRFQCPG</sequence>
<evidence type="ECO:0000313" key="2">
    <source>
        <dbReference type="Proteomes" id="UP001365542"/>
    </source>
</evidence>
<reference evidence="1 2" key="1">
    <citation type="submission" date="2019-10" db="EMBL/GenBank/DDBJ databases">
        <authorList>
            <person name="Palmer J.M."/>
        </authorList>
    </citation>
    <scope>NUCLEOTIDE SEQUENCE [LARGE SCALE GENOMIC DNA]</scope>
    <source>
        <strain evidence="1 2">TWF694</strain>
    </source>
</reference>
<dbReference type="AlphaFoldDB" id="A0AAV9WQV0"/>
<proteinExistence type="predicted"/>
<evidence type="ECO:0000313" key="1">
    <source>
        <dbReference type="EMBL" id="KAK6523083.1"/>
    </source>
</evidence>
<accession>A0AAV9WQV0</accession>
<gene>
    <name evidence="1" type="ORF">TWF694_005981</name>
</gene>
<organism evidence="1 2">
    <name type="scientific">Orbilia ellipsospora</name>
    <dbReference type="NCBI Taxonomy" id="2528407"/>
    <lineage>
        <taxon>Eukaryota</taxon>
        <taxon>Fungi</taxon>
        <taxon>Dikarya</taxon>
        <taxon>Ascomycota</taxon>
        <taxon>Pezizomycotina</taxon>
        <taxon>Orbiliomycetes</taxon>
        <taxon>Orbiliales</taxon>
        <taxon>Orbiliaceae</taxon>
        <taxon>Orbilia</taxon>
    </lineage>
</organism>